<evidence type="ECO:0000313" key="2">
    <source>
        <dbReference type="Proteomes" id="UP000799770"/>
    </source>
</evidence>
<protein>
    <submittedName>
        <fullName evidence="1">Uncharacterized protein</fullName>
    </submittedName>
</protein>
<proteinExistence type="predicted"/>
<dbReference type="AlphaFoldDB" id="A0A6A5ZD32"/>
<accession>A0A6A5ZD32</accession>
<evidence type="ECO:0000313" key="1">
    <source>
        <dbReference type="EMBL" id="KAF2117352.1"/>
    </source>
</evidence>
<organism evidence="1 2">
    <name type="scientific">Lophiotrema nucula</name>
    <dbReference type="NCBI Taxonomy" id="690887"/>
    <lineage>
        <taxon>Eukaryota</taxon>
        <taxon>Fungi</taxon>
        <taxon>Dikarya</taxon>
        <taxon>Ascomycota</taxon>
        <taxon>Pezizomycotina</taxon>
        <taxon>Dothideomycetes</taxon>
        <taxon>Pleosporomycetidae</taxon>
        <taxon>Pleosporales</taxon>
        <taxon>Lophiotremataceae</taxon>
        <taxon>Lophiotrema</taxon>
    </lineage>
</organism>
<dbReference type="EMBL" id="ML977319">
    <property type="protein sequence ID" value="KAF2117352.1"/>
    <property type="molecule type" value="Genomic_DNA"/>
</dbReference>
<gene>
    <name evidence="1" type="ORF">BDV96DRAFT_644776</name>
</gene>
<sequence>MSQALQSLFLQPSRVNTALDTINRWKQQPHSRVPDPEFVERGYTKEECAKYGYADIPASEWLKHDRKVPFEAKLCVIVENIQFEYRGVPKARKQEAKAAAALVAVKELRTVLMNTENNGKAPKKPREKGRYDDMTEKQIPAHCQHMVRLVHGYVRGGVYIMYTTTSTTAFTNISCIPLASTPTSVATWVNEVPLVKLRSATTYAK</sequence>
<keyword evidence="2" id="KW-1185">Reference proteome</keyword>
<dbReference type="Proteomes" id="UP000799770">
    <property type="component" value="Unassembled WGS sequence"/>
</dbReference>
<reference evidence="1" key="1">
    <citation type="journal article" date="2020" name="Stud. Mycol.">
        <title>101 Dothideomycetes genomes: a test case for predicting lifestyles and emergence of pathogens.</title>
        <authorList>
            <person name="Haridas S."/>
            <person name="Albert R."/>
            <person name="Binder M."/>
            <person name="Bloem J."/>
            <person name="Labutti K."/>
            <person name="Salamov A."/>
            <person name="Andreopoulos B."/>
            <person name="Baker S."/>
            <person name="Barry K."/>
            <person name="Bills G."/>
            <person name="Bluhm B."/>
            <person name="Cannon C."/>
            <person name="Castanera R."/>
            <person name="Culley D."/>
            <person name="Daum C."/>
            <person name="Ezra D."/>
            <person name="Gonzalez J."/>
            <person name="Henrissat B."/>
            <person name="Kuo A."/>
            <person name="Liang C."/>
            <person name="Lipzen A."/>
            <person name="Lutzoni F."/>
            <person name="Magnuson J."/>
            <person name="Mondo S."/>
            <person name="Nolan M."/>
            <person name="Ohm R."/>
            <person name="Pangilinan J."/>
            <person name="Park H.-J."/>
            <person name="Ramirez L."/>
            <person name="Alfaro M."/>
            <person name="Sun H."/>
            <person name="Tritt A."/>
            <person name="Yoshinaga Y."/>
            <person name="Zwiers L.-H."/>
            <person name="Turgeon B."/>
            <person name="Goodwin S."/>
            <person name="Spatafora J."/>
            <person name="Crous P."/>
            <person name="Grigoriev I."/>
        </authorList>
    </citation>
    <scope>NUCLEOTIDE SEQUENCE</scope>
    <source>
        <strain evidence="1">CBS 627.86</strain>
    </source>
</reference>
<name>A0A6A5ZD32_9PLEO</name>